<protein>
    <submittedName>
        <fullName evidence="1">Uncharacterized protein</fullName>
    </submittedName>
</protein>
<dbReference type="AlphaFoldDB" id="A0AAE9F387"/>
<reference evidence="1 2" key="1">
    <citation type="submission" date="2022-04" db="EMBL/GenBank/DDBJ databases">
        <title>Chromosome-level reference genomes for two strains of Caenorhabditis briggsae: an improved platform for comparative genomics.</title>
        <authorList>
            <person name="Stevens L."/>
            <person name="Andersen E."/>
        </authorList>
    </citation>
    <scope>NUCLEOTIDE SEQUENCE [LARGE SCALE GENOMIC DNA]</scope>
    <source>
        <strain evidence="1">VX34</strain>
        <tissue evidence="1">Whole-organism</tissue>
    </source>
</reference>
<name>A0AAE9F387_CAEBR</name>
<dbReference type="Proteomes" id="UP000829354">
    <property type="component" value="Chromosome V"/>
</dbReference>
<dbReference type="EMBL" id="CP092624">
    <property type="protein sequence ID" value="UMM33343.1"/>
    <property type="molecule type" value="Genomic_DNA"/>
</dbReference>
<keyword evidence="2" id="KW-1185">Reference proteome</keyword>
<gene>
    <name evidence="1" type="ORF">L5515_006862</name>
</gene>
<accession>A0AAE9F387</accession>
<evidence type="ECO:0000313" key="2">
    <source>
        <dbReference type="Proteomes" id="UP000829354"/>
    </source>
</evidence>
<organism evidence="1 2">
    <name type="scientific">Caenorhabditis briggsae</name>
    <dbReference type="NCBI Taxonomy" id="6238"/>
    <lineage>
        <taxon>Eukaryota</taxon>
        <taxon>Metazoa</taxon>
        <taxon>Ecdysozoa</taxon>
        <taxon>Nematoda</taxon>
        <taxon>Chromadorea</taxon>
        <taxon>Rhabditida</taxon>
        <taxon>Rhabditina</taxon>
        <taxon>Rhabditomorpha</taxon>
        <taxon>Rhabditoidea</taxon>
        <taxon>Rhabditidae</taxon>
        <taxon>Peloderinae</taxon>
        <taxon>Caenorhabditis</taxon>
    </lineage>
</organism>
<evidence type="ECO:0000313" key="1">
    <source>
        <dbReference type="EMBL" id="UMM33343.1"/>
    </source>
</evidence>
<sequence length="208" mass="24540">MDFPFEITSKNLLISPDNPLQVQVKNISETIKDVFVTVDSLLFRILNPTAAENNKSQIYSEMKAGETLHFQIGLLEEATLNLPIEDDKETYFKSIEGDFSIIYGPDLLYTDKNFRCVHVLSDFDKFLPEMPLDPEVKYFPLALKHETEAIKKRKIEHEKYKKNHSKEFAEWNAKKELERKEREAERARIIAWQEVEKKKMKRRKCILM</sequence>
<proteinExistence type="predicted"/>